<dbReference type="InterPro" id="IPR036116">
    <property type="entry name" value="FN3_sf"/>
</dbReference>
<dbReference type="InterPro" id="IPR035398">
    <property type="entry name" value="Bac_rhamnosid_C"/>
</dbReference>
<evidence type="ECO:0000259" key="8">
    <source>
        <dbReference type="Pfam" id="PF17390"/>
    </source>
</evidence>
<dbReference type="PROSITE" id="PS51257">
    <property type="entry name" value="PROKAR_LIPOPROTEIN"/>
    <property type="match status" value="1"/>
</dbReference>
<keyword evidence="4" id="KW-0732">Signal</keyword>
<dbReference type="InterPro" id="IPR013737">
    <property type="entry name" value="Bac_rhamnosid_N"/>
</dbReference>
<name>A0ABT0C4Y6_9BACT</name>
<evidence type="ECO:0000313" key="9">
    <source>
        <dbReference type="EMBL" id="MCJ2382078.1"/>
    </source>
</evidence>
<organism evidence="9 10">
    <name type="scientific">Parabacteroides faecalis</name>
    <dbReference type="NCBI Taxonomy" id="2924040"/>
    <lineage>
        <taxon>Bacteria</taxon>
        <taxon>Pseudomonadati</taxon>
        <taxon>Bacteroidota</taxon>
        <taxon>Bacteroidia</taxon>
        <taxon>Bacteroidales</taxon>
        <taxon>Tannerellaceae</taxon>
        <taxon>Parabacteroides</taxon>
    </lineage>
</organism>
<evidence type="ECO:0000259" key="7">
    <source>
        <dbReference type="Pfam" id="PF17389"/>
    </source>
</evidence>
<dbReference type="Gene3D" id="2.60.420.10">
    <property type="entry name" value="Maltose phosphorylase, domain 3"/>
    <property type="match status" value="1"/>
</dbReference>
<dbReference type="SUPFAM" id="SSF48208">
    <property type="entry name" value="Six-hairpin glycosidases"/>
    <property type="match status" value="1"/>
</dbReference>
<gene>
    <name evidence="9" type="ORF">MUN53_15930</name>
</gene>
<dbReference type="Gene3D" id="2.60.120.260">
    <property type="entry name" value="Galactose-binding domain-like"/>
    <property type="match status" value="2"/>
</dbReference>
<feature type="domain" description="Bacterial alpha-L-rhamnosidase N-terminal" evidence="6">
    <location>
        <begin position="175"/>
        <end position="347"/>
    </location>
</feature>
<dbReference type="Pfam" id="PF17389">
    <property type="entry name" value="Bac_rhamnosid6H"/>
    <property type="match status" value="1"/>
</dbReference>
<dbReference type="PANTHER" id="PTHR33307:SF6">
    <property type="entry name" value="ALPHA-RHAMNOSIDASE (EUROFUNG)-RELATED"/>
    <property type="match status" value="1"/>
</dbReference>
<dbReference type="Pfam" id="PF25788">
    <property type="entry name" value="Ig_Rha78A_N"/>
    <property type="match status" value="1"/>
</dbReference>
<comment type="caution">
    <text evidence="9">The sequence shown here is derived from an EMBL/GenBank/DDBJ whole genome shotgun (WGS) entry which is preliminary data.</text>
</comment>
<dbReference type="Pfam" id="PF17390">
    <property type="entry name" value="Bac_rhamnosid_C"/>
    <property type="match status" value="1"/>
</dbReference>
<dbReference type="InterPro" id="IPR008928">
    <property type="entry name" value="6-hairpin_glycosidase_sf"/>
</dbReference>
<dbReference type="PANTHER" id="PTHR33307">
    <property type="entry name" value="ALPHA-RHAMNOSIDASE (EUROFUNG)"/>
    <property type="match status" value="1"/>
</dbReference>
<evidence type="ECO:0000256" key="3">
    <source>
        <dbReference type="ARBA" id="ARBA00022801"/>
    </source>
</evidence>
<dbReference type="SUPFAM" id="SSF49785">
    <property type="entry name" value="Galactose-binding domain-like"/>
    <property type="match status" value="1"/>
</dbReference>
<dbReference type="Pfam" id="PF05592">
    <property type="entry name" value="Bac_rhamnosid"/>
    <property type="match status" value="1"/>
</dbReference>
<evidence type="ECO:0000259" key="5">
    <source>
        <dbReference type="Pfam" id="PF05592"/>
    </source>
</evidence>
<protein>
    <recommendedName>
        <fullName evidence="2">alpha-L-rhamnosidase</fullName>
        <ecNumber evidence="2">3.2.1.40</ecNumber>
    </recommendedName>
</protein>
<feature type="chain" id="PRO_5046034203" description="alpha-L-rhamnosidase" evidence="4">
    <location>
        <begin position="20"/>
        <end position="923"/>
    </location>
</feature>
<dbReference type="EMBL" id="JAKZMM010000055">
    <property type="protein sequence ID" value="MCJ2382078.1"/>
    <property type="molecule type" value="Genomic_DNA"/>
</dbReference>
<feature type="domain" description="Alpha-L-rhamnosidase concanavalin-like" evidence="5">
    <location>
        <begin position="356"/>
        <end position="473"/>
    </location>
</feature>
<dbReference type="EC" id="3.2.1.40" evidence="2"/>
<sequence length="923" mass="105030">MKKFSLLISWLLYACICQAASLKVFHLTCEHIQNPLGIDQQQPLLSWKLESDERNQYQSAYEILVSTDLEKLEKGKADVWNSGRIKSDETLLIPYAGKKLKSFTRYYWKVRVYNQQGEASDWSETAWWETAMLKADDWKASWIYDGSQAPSDPNDFYKDNPAPLFRKTFQAQEGIQSARLYIAGIGYYEASLNGQRIGDRRLDPGWTNYDKEILYSTYDITEMLQTGKNCLGVVLGNGFYNPIPMPIFKNLREYLTIGQPCLKAQLLITYENGKQEWIYSDSSWTFADSPILRNNVYLGEKYDARKEIKDWDKPTFNASSWKQAIPVPTPPQGKLTAQMQPPIRIREIIRPTRMTETRQGEFVFDLGQNMAGVARIKVKGPKGTRITIRYGEDVYSDGSLNVMTSVAGQHKTVWNAKQESAGAPPTAWQEDTYILKGEGEEIWMPQFTFHGFRYIEVTGWPGRPTLDNIEGIRLSADLKVTGEFSSSNELLNRLHRVLDYTFLSNVFSVESDCPAREKFGYGGDIVGVSRTFCYFYDMHNFYAKAIRDFANDQRPLGGFTETAPYNGIADQGLGDGSGPIGWQLAFAFLQKQLYEYYGDKRIIENYYPQLKKQVDFLATKAEDYMIDRCINDHESLDQRIPALFATAHFYHHVLLITEFAQLTNRKADQQQYESLAQKIKAAFIQKFVQTSTGKIGNGTPAEQAFGLYYGLIPEEIKTKVIQQLVQAISDRNNHITSGIFGTPIVLTILSDLNLNDIAYQMATQTDFPGWGHMLSSGATTLWETWKYSDNVFSHNHPMFGSVGEWMYQSLAGIKALSPGFKQICIHPQASGDLQWVNSSYESSRGKITCQWKKENGIYTLQIHIPANTKAQVFIPNKSQLIKESGESIASSSLIQIIREESDHCWLEIPSGSYQFSCPIPQKD</sequence>
<dbReference type="InterPro" id="IPR016007">
    <property type="entry name" value="Alpha_rhamnosid"/>
</dbReference>
<dbReference type="InterPro" id="IPR008979">
    <property type="entry name" value="Galactose-bd-like_sf"/>
</dbReference>
<comment type="catalytic activity">
    <reaction evidence="1">
        <text>Hydrolysis of terminal non-reducing alpha-L-rhamnose residues in alpha-L-rhamnosides.</text>
        <dbReference type="EC" id="3.2.1.40"/>
    </reaction>
</comment>
<keyword evidence="3 9" id="KW-0378">Hydrolase</keyword>
<proteinExistence type="predicted"/>
<evidence type="ECO:0000256" key="1">
    <source>
        <dbReference type="ARBA" id="ARBA00001445"/>
    </source>
</evidence>
<dbReference type="InterPro" id="IPR013783">
    <property type="entry name" value="Ig-like_fold"/>
</dbReference>
<keyword evidence="10" id="KW-1185">Reference proteome</keyword>
<feature type="signal peptide" evidence="4">
    <location>
        <begin position="1"/>
        <end position="19"/>
    </location>
</feature>
<reference evidence="9 10" key="1">
    <citation type="submission" date="2022-03" db="EMBL/GenBank/DDBJ databases">
        <title>Parabacteroides sp. nov. isolated from swine feces.</title>
        <authorList>
            <person name="Bak J.E."/>
        </authorList>
    </citation>
    <scope>NUCLEOTIDE SEQUENCE [LARGE SCALE GENOMIC DNA]</scope>
    <source>
        <strain evidence="9 10">AGMB00274</strain>
    </source>
</reference>
<dbReference type="GO" id="GO:0016787">
    <property type="term" value="F:hydrolase activity"/>
    <property type="evidence" value="ECO:0007669"/>
    <property type="project" value="UniProtKB-KW"/>
</dbReference>
<accession>A0ABT0C4Y6</accession>
<evidence type="ECO:0000256" key="2">
    <source>
        <dbReference type="ARBA" id="ARBA00012652"/>
    </source>
</evidence>
<dbReference type="PIRSF" id="PIRSF010631">
    <property type="entry name" value="A-rhamnsds"/>
    <property type="match status" value="1"/>
</dbReference>
<dbReference type="SUPFAM" id="SSF49265">
    <property type="entry name" value="Fibronectin type III"/>
    <property type="match status" value="1"/>
</dbReference>
<dbReference type="RefSeq" id="WP_243326438.1">
    <property type="nucleotide sequence ID" value="NZ_JAKZMM010000055.1"/>
</dbReference>
<dbReference type="Gene3D" id="1.50.10.10">
    <property type="match status" value="1"/>
</dbReference>
<dbReference type="InterPro" id="IPR008902">
    <property type="entry name" value="Rhamnosid_concanavalin"/>
</dbReference>
<dbReference type="InterPro" id="IPR035396">
    <property type="entry name" value="Bac_rhamnosid6H"/>
</dbReference>
<feature type="domain" description="Alpha-L-rhamnosidase C-terminal" evidence="8">
    <location>
        <begin position="812"/>
        <end position="884"/>
    </location>
</feature>
<feature type="domain" description="Alpha-L-rhamnosidase six-hairpin glycosidase" evidence="7">
    <location>
        <begin position="481"/>
        <end position="809"/>
    </location>
</feature>
<evidence type="ECO:0000259" key="6">
    <source>
        <dbReference type="Pfam" id="PF08531"/>
    </source>
</evidence>
<dbReference type="InterPro" id="IPR012341">
    <property type="entry name" value="6hp_glycosidase-like_sf"/>
</dbReference>
<evidence type="ECO:0000256" key="4">
    <source>
        <dbReference type="SAM" id="SignalP"/>
    </source>
</evidence>
<dbReference type="Proteomes" id="UP001165444">
    <property type="component" value="Unassembled WGS sequence"/>
</dbReference>
<dbReference type="Pfam" id="PF08531">
    <property type="entry name" value="Bac_rhamnosid_N"/>
    <property type="match status" value="1"/>
</dbReference>
<dbReference type="Gene3D" id="2.60.40.10">
    <property type="entry name" value="Immunoglobulins"/>
    <property type="match status" value="1"/>
</dbReference>
<evidence type="ECO:0000313" key="10">
    <source>
        <dbReference type="Proteomes" id="UP001165444"/>
    </source>
</evidence>